<feature type="region of interest" description="Disordered" evidence="1">
    <location>
        <begin position="435"/>
        <end position="455"/>
    </location>
</feature>
<sequence length="749" mass="83609">MVPSFKSDGLLGQIIDDALLPGRSFRNLQRLVLSSNRDSTETDVGLLLLAGQASLNHVALQIAHTRNSLFEALACASAKFPRLENVILGYQDPYQSRLTVSELMSVGIGESSDHLFPICNVTDWGVSLLFEMCPRLTNLTIRHAPYLTSMREWKPHPLEPEEQDVDGIGPDEDLIPDEGTNENNTGTSSDPHAPVLRSLTLENCPGLRIESLEQALSTGEPFPCLETLVMRDMFMSRFQTESYPFGEQTWSDKMKWTTPGTSDEASQTQPFHPEDVDWSKASHLLALSDLLNARRLGFSSISPEGIGLSSSVREVGHLSQTHGLRLVDLPVRPFDLFYSVRTHHYLNSVLELDGSCGPLSIKRKRIASAFFSKKCGTPGPYFSNTSANEELPSDRPPDFVSQSTQTCVCGLLELQFMWYLSGRCEWPVQGTPTTQAERMDHARTHRSAVPSTSYEPKLTNSNCSVGTSNSLGGPLAFHPFPVSTQYQDLSRIVTASEWTRFITSSNPFVTLLDNTQPFVTVNPGDCPGCVSNQTPNGMHVKPISAARGESGLMHRPRKWIARDASIDTSELRCHNGPGPLVFTIFQPESASFSNLTSVHFEKVGISHMVLSRAPHLKNITLENCPHLQGIIFAPRDDSSNMDVVPALRRIRVLRCPKFAIYNLLNAVASLYPVHDENISITYRPFGHYDEQVERALWNRAHHAHVLISHDYKQHESERGMEEFHSSFDQLFREVINFAEYVSSLNDSFR</sequence>
<dbReference type="InterPro" id="IPR042354">
    <property type="entry name" value="FBX38"/>
</dbReference>
<gene>
    <name evidence="2" type="ORF">ECPE_LOCUS12123</name>
</gene>
<reference evidence="2 3" key="2">
    <citation type="submission" date="2018-11" db="EMBL/GenBank/DDBJ databases">
        <authorList>
            <consortium name="Pathogen Informatics"/>
        </authorList>
    </citation>
    <scope>NUCLEOTIDE SEQUENCE [LARGE SCALE GENOMIC DNA]</scope>
    <source>
        <strain evidence="2 3">Egypt</strain>
    </source>
</reference>
<accession>A0A183AYT8</accession>
<feature type="compositionally biased region" description="Acidic residues" evidence="1">
    <location>
        <begin position="160"/>
        <end position="180"/>
    </location>
</feature>
<dbReference type="Proteomes" id="UP000272942">
    <property type="component" value="Unassembled WGS sequence"/>
</dbReference>
<dbReference type="GO" id="GO:0031146">
    <property type="term" value="P:SCF-dependent proteasomal ubiquitin-dependent protein catabolic process"/>
    <property type="evidence" value="ECO:0007669"/>
    <property type="project" value="InterPro"/>
</dbReference>
<dbReference type="SUPFAM" id="SSF52047">
    <property type="entry name" value="RNI-like"/>
    <property type="match status" value="1"/>
</dbReference>
<dbReference type="AlphaFoldDB" id="A0A183AYT8"/>
<evidence type="ECO:0000256" key="1">
    <source>
        <dbReference type="SAM" id="MobiDB-lite"/>
    </source>
</evidence>
<dbReference type="PANTHER" id="PTHR14753:SF3">
    <property type="entry name" value="F-BOX ONLY PROTEIN 38"/>
    <property type="match status" value="1"/>
</dbReference>
<dbReference type="GO" id="GO:0070936">
    <property type="term" value="P:protein K48-linked ubiquitination"/>
    <property type="evidence" value="ECO:0007669"/>
    <property type="project" value="TreeGrafter"/>
</dbReference>
<protein>
    <submittedName>
        <fullName evidence="4">F-box domain-containing protein</fullName>
    </submittedName>
</protein>
<evidence type="ECO:0000313" key="4">
    <source>
        <dbReference type="WBParaSite" id="ECPE_0001215901-mRNA-1"/>
    </source>
</evidence>
<proteinExistence type="predicted"/>
<dbReference type="PANTHER" id="PTHR14753">
    <property type="entry name" value="F-BOX ONLY PROTEIN 38"/>
    <property type="match status" value="1"/>
</dbReference>
<evidence type="ECO:0000313" key="3">
    <source>
        <dbReference type="Proteomes" id="UP000272942"/>
    </source>
</evidence>
<dbReference type="Gene3D" id="3.80.10.10">
    <property type="entry name" value="Ribonuclease Inhibitor"/>
    <property type="match status" value="1"/>
</dbReference>
<dbReference type="EMBL" id="UZAN01052198">
    <property type="protein sequence ID" value="VDP89367.1"/>
    <property type="molecule type" value="Genomic_DNA"/>
</dbReference>
<feature type="compositionally biased region" description="Polar residues" evidence="1">
    <location>
        <begin position="181"/>
        <end position="190"/>
    </location>
</feature>
<reference evidence="4" key="1">
    <citation type="submission" date="2016-06" db="UniProtKB">
        <authorList>
            <consortium name="WormBaseParasite"/>
        </authorList>
    </citation>
    <scope>IDENTIFICATION</scope>
</reference>
<feature type="region of interest" description="Disordered" evidence="1">
    <location>
        <begin position="157"/>
        <end position="194"/>
    </location>
</feature>
<dbReference type="WBParaSite" id="ECPE_0001215901-mRNA-1">
    <property type="protein sequence ID" value="ECPE_0001215901-mRNA-1"/>
    <property type="gene ID" value="ECPE_0001215901"/>
</dbReference>
<dbReference type="GO" id="GO:0005634">
    <property type="term" value="C:nucleus"/>
    <property type="evidence" value="ECO:0007669"/>
    <property type="project" value="TreeGrafter"/>
</dbReference>
<dbReference type="InterPro" id="IPR032675">
    <property type="entry name" value="LRR_dom_sf"/>
</dbReference>
<evidence type="ECO:0000313" key="2">
    <source>
        <dbReference type="EMBL" id="VDP89367.1"/>
    </source>
</evidence>
<keyword evidence="3" id="KW-1185">Reference proteome</keyword>
<organism evidence="4">
    <name type="scientific">Echinostoma caproni</name>
    <dbReference type="NCBI Taxonomy" id="27848"/>
    <lineage>
        <taxon>Eukaryota</taxon>
        <taxon>Metazoa</taxon>
        <taxon>Spiralia</taxon>
        <taxon>Lophotrochozoa</taxon>
        <taxon>Platyhelminthes</taxon>
        <taxon>Trematoda</taxon>
        <taxon>Digenea</taxon>
        <taxon>Plagiorchiida</taxon>
        <taxon>Echinostomata</taxon>
        <taxon>Echinostomatoidea</taxon>
        <taxon>Echinostomatidae</taxon>
        <taxon>Echinostoma</taxon>
    </lineage>
</organism>
<name>A0A183AYT8_9TREM</name>
<dbReference type="GO" id="GO:0005737">
    <property type="term" value="C:cytoplasm"/>
    <property type="evidence" value="ECO:0007669"/>
    <property type="project" value="TreeGrafter"/>
</dbReference>
<dbReference type="OrthoDB" id="10036898at2759"/>